<sequence length="197" mass="21696">MQLSVTAVLLATLAAAVHGDLIEHFESGMGDYWVSWSDDNGGHWVWKNTSLMEVPQRPAGSEGVTMLIPDEGRVSAAGHLYSPLFAFPAGAKISAIFNRFSYWIRSQWVGSANLILKLVENGQEDLPFLDLSSFAAPDNDQWRQAEAEVPSSRYEQTRICVFGYRANHDLDAIAVDDIVLTGVDGSQVRLPLSPNME</sequence>
<evidence type="ECO:0000259" key="2">
    <source>
        <dbReference type="PROSITE" id="PS50060"/>
    </source>
</evidence>
<feature type="domain" description="MAM" evidence="2">
    <location>
        <begin position="25"/>
        <end position="181"/>
    </location>
</feature>
<evidence type="ECO:0000313" key="3">
    <source>
        <dbReference type="EMBL" id="KAF0301544.1"/>
    </source>
</evidence>
<dbReference type="PROSITE" id="PS50060">
    <property type="entry name" value="MAM_2"/>
    <property type="match status" value="1"/>
</dbReference>
<gene>
    <name evidence="3" type="ORF">FJT64_026199</name>
</gene>
<dbReference type="EMBL" id="VIIS01001154">
    <property type="protein sequence ID" value="KAF0301544.1"/>
    <property type="molecule type" value="Genomic_DNA"/>
</dbReference>
<protein>
    <recommendedName>
        <fullName evidence="2">MAM domain-containing protein</fullName>
    </recommendedName>
</protein>
<dbReference type="SUPFAM" id="SSF49899">
    <property type="entry name" value="Concanavalin A-like lectins/glucanases"/>
    <property type="match status" value="1"/>
</dbReference>
<comment type="caution">
    <text evidence="3">The sequence shown here is derived from an EMBL/GenBank/DDBJ whole genome shotgun (WGS) entry which is preliminary data.</text>
</comment>
<dbReference type="GO" id="GO:0016020">
    <property type="term" value="C:membrane"/>
    <property type="evidence" value="ECO:0007669"/>
    <property type="project" value="InterPro"/>
</dbReference>
<reference evidence="3 4" key="1">
    <citation type="submission" date="2019-07" db="EMBL/GenBank/DDBJ databases">
        <title>Draft genome assembly of a fouling barnacle, Amphibalanus amphitrite (Darwin, 1854): The first reference genome for Thecostraca.</title>
        <authorList>
            <person name="Kim W."/>
        </authorList>
    </citation>
    <scope>NUCLEOTIDE SEQUENCE [LARGE SCALE GENOMIC DNA]</scope>
    <source>
        <strain evidence="3">SNU_AA5</strain>
        <tissue evidence="3">Soma without cirri and trophi</tissue>
    </source>
</reference>
<dbReference type="InterPro" id="IPR013320">
    <property type="entry name" value="ConA-like_dom_sf"/>
</dbReference>
<proteinExistence type="predicted"/>
<keyword evidence="4" id="KW-1185">Reference proteome</keyword>
<dbReference type="Proteomes" id="UP000440578">
    <property type="component" value="Unassembled WGS sequence"/>
</dbReference>
<name>A0A6A4WCL7_AMPAM</name>
<dbReference type="Pfam" id="PF00629">
    <property type="entry name" value="MAM"/>
    <property type="match status" value="1"/>
</dbReference>
<keyword evidence="1" id="KW-0732">Signal</keyword>
<accession>A0A6A4WCL7</accession>
<dbReference type="Gene3D" id="2.60.120.200">
    <property type="match status" value="1"/>
</dbReference>
<feature type="signal peptide" evidence="1">
    <location>
        <begin position="1"/>
        <end position="19"/>
    </location>
</feature>
<organism evidence="3 4">
    <name type="scientific">Amphibalanus amphitrite</name>
    <name type="common">Striped barnacle</name>
    <name type="synonym">Balanus amphitrite</name>
    <dbReference type="NCBI Taxonomy" id="1232801"/>
    <lineage>
        <taxon>Eukaryota</taxon>
        <taxon>Metazoa</taxon>
        <taxon>Ecdysozoa</taxon>
        <taxon>Arthropoda</taxon>
        <taxon>Crustacea</taxon>
        <taxon>Multicrustacea</taxon>
        <taxon>Cirripedia</taxon>
        <taxon>Thoracica</taxon>
        <taxon>Thoracicalcarea</taxon>
        <taxon>Balanomorpha</taxon>
        <taxon>Balanoidea</taxon>
        <taxon>Balanidae</taxon>
        <taxon>Amphibalaninae</taxon>
        <taxon>Amphibalanus</taxon>
    </lineage>
</organism>
<feature type="chain" id="PRO_5025342259" description="MAM domain-containing protein" evidence="1">
    <location>
        <begin position="20"/>
        <end position="197"/>
    </location>
</feature>
<evidence type="ECO:0000256" key="1">
    <source>
        <dbReference type="SAM" id="SignalP"/>
    </source>
</evidence>
<evidence type="ECO:0000313" key="4">
    <source>
        <dbReference type="Proteomes" id="UP000440578"/>
    </source>
</evidence>
<dbReference type="OrthoDB" id="6349141at2759"/>
<dbReference type="AlphaFoldDB" id="A0A6A4WCL7"/>
<dbReference type="InterPro" id="IPR000998">
    <property type="entry name" value="MAM_dom"/>
</dbReference>